<reference evidence="12 13" key="1">
    <citation type="submission" date="2015-04" db="EMBL/GenBank/DDBJ databases">
        <title>Complete genome sequence of Schizopora paradoxa KUC8140, a cosmopolitan wood degrader in East Asia.</title>
        <authorList>
            <consortium name="DOE Joint Genome Institute"/>
            <person name="Min B."/>
            <person name="Park H."/>
            <person name="Jang Y."/>
            <person name="Kim J.-J."/>
            <person name="Kim K.H."/>
            <person name="Pangilinan J."/>
            <person name="Lipzen A."/>
            <person name="Riley R."/>
            <person name="Grigoriev I.V."/>
            <person name="Spatafora J.W."/>
            <person name="Choi I.-G."/>
        </authorList>
    </citation>
    <scope>NUCLEOTIDE SEQUENCE [LARGE SCALE GENOMIC DNA]</scope>
    <source>
        <strain evidence="12 13">KUC8140</strain>
    </source>
</reference>
<feature type="transmembrane region" description="Helical" evidence="10">
    <location>
        <begin position="142"/>
        <end position="169"/>
    </location>
</feature>
<dbReference type="GO" id="GO:0016020">
    <property type="term" value="C:membrane"/>
    <property type="evidence" value="ECO:0007669"/>
    <property type="project" value="UniProtKB-SubCell"/>
</dbReference>
<evidence type="ECO:0000256" key="5">
    <source>
        <dbReference type="ARBA" id="ARBA00023136"/>
    </source>
</evidence>
<keyword evidence="7" id="KW-0449">Lipoprotein</keyword>
<feature type="transmembrane region" description="Helical" evidence="10">
    <location>
        <begin position="41"/>
        <end position="59"/>
    </location>
</feature>
<keyword evidence="6" id="KW-0564">Palmitate</keyword>
<comment type="catalytic activity">
    <reaction evidence="9 10">
        <text>L-cysteinyl-[protein] + hexadecanoyl-CoA = S-hexadecanoyl-L-cysteinyl-[protein] + CoA</text>
        <dbReference type="Rhea" id="RHEA:36683"/>
        <dbReference type="Rhea" id="RHEA-COMP:10131"/>
        <dbReference type="Rhea" id="RHEA-COMP:11032"/>
        <dbReference type="ChEBI" id="CHEBI:29950"/>
        <dbReference type="ChEBI" id="CHEBI:57287"/>
        <dbReference type="ChEBI" id="CHEBI:57379"/>
        <dbReference type="ChEBI" id="CHEBI:74151"/>
        <dbReference type="EC" id="2.3.1.225"/>
    </reaction>
</comment>
<keyword evidence="2 10" id="KW-0808">Transferase</keyword>
<dbReference type="InterPro" id="IPR001594">
    <property type="entry name" value="Palmitoyltrfase_DHHC"/>
</dbReference>
<keyword evidence="5 10" id="KW-0472">Membrane</keyword>
<dbReference type="AlphaFoldDB" id="A0A0H2R5H6"/>
<dbReference type="PANTHER" id="PTHR12246">
    <property type="entry name" value="PALMITOYLTRANSFERASE ZDHHC16"/>
    <property type="match status" value="1"/>
</dbReference>
<dbReference type="OrthoDB" id="331948at2759"/>
<evidence type="ECO:0000256" key="1">
    <source>
        <dbReference type="ARBA" id="ARBA00004141"/>
    </source>
</evidence>
<accession>A0A0H2R5H6</accession>
<dbReference type="GO" id="GO:0019706">
    <property type="term" value="F:protein-cysteine S-palmitoyltransferase activity"/>
    <property type="evidence" value="ECO:0007669"/>
    <property type="project" value="UniProtKB-EC"/>
</dbReference>
<dbReference type="InParanoid" id="A0A0H2R5H6"/>
<comment type="similarity">
    <text evidence="10">Belongs to the DHHC palmitoyltransferase family.</text>
</comment>
<keyword evidence="3 10" id="KW-0812">Transmembrane</keyword>
<dbReference type="STRING" id="27342.A0A0H2R5H6"/>
<sequence>MSRLLGRIWVGGTTCLIAFLSYTSQLFVVWPWYGREMSMDLLLLLVPFNALVGMLYWNYYLTVSTQPGTVPKGWEPNTFSGDAFEVKRLSGKPRFCRTCNAFKPPRSHHCRQCRRCILRMDHHCPWVNNCVGHYNYGHFIRFLFYVDCAMTYHLTMLVMRTLAILDLNYWEGPDTLEFMMVIMNFVIGVPVLLCVGGFSLYHFYCLMSNSTTIEGWEKDKVATLVRKGRMHEVKFPYNIGRRANIESVLGKNPLFWCWPTVPPGDGLKFPIAEGSGKWIKLNERQGRRDDEVVEEDYDVAHQA</sequence>
<evidence type="ECO:0000256" key="2">
    <source>
        <dbReference type="ARBA" id="ARBA00022679"/>
    </source>
</evidence>
<comment type="subcellular location">
    <subcellularLocation>
        <location evidence="1">Membrane</location>
        <topology evidence="1">Multi-pass membrane protein</topology>
    </subcellularLocation>
</comment>
<dbReference type="Pfam" id="PF01529">
    <property type="entry name" value="DHHC"/>
    <property type="match status" value="1"/>
</dbReference>
<evidence type="ECO:0000313" key="13">
    <source>
        <dbReference type="Proteomes" id="UP000053477"/>
    </source>
</evidence>
<feature type="transmembrane region" description="Helical" evidence="10">
    <location>
        <begin position="181"/>
        <end position="204"/>
    </location>
</feature>
<dbReference type="Proteomes" id="UP000053477">
    <property type="component" value="Unassembled WGS sequence"/>
</dbReference>
<comment type="domain">
    <text evidence="10">The DHHC domain is required for palmitoyltransferase activity.</text>
</comment>
<dbReference type="EC" id="2.3.1.225" evidence="10"/>
<evidence type="ECO:0000256" key="7">
    <source>
        <dbReference type="ARBA" id="ARBA00023288"/>
    </source>
</evidence>
<evidence type="ECO:0000256" key="4">
    <source>
        <dbReference type="ARBA" id="ARBA00022989"/>
    </source>
</evidence>
<organism evidence="12 13">
    <name type="scientific">Schizopora paradoxa</name>
    <dbReference type="NCBI Taxonomy" id="27342"/>
    <lineage>
        <taxon>Eukaryota</taxon>
        <taxon>Fungi</taxon>
        <taxon>Dikarya</taxon>
        <taxon>Basidiomycota</taxon>
        <taxon>Agaricomycotina</taxon>
        <taxon>Agaricomycetes</taxon>
        <taxon>Hymenochaetales</taxon>
        <taxon>Schizoporaceae</taxon>
        <taxon>Schizopora</taxon>
    </lineage>
</organism>
<dbReference type="PROSITE" id="PS50216">
    <property type="entry name" value="DHHC"/>
    <property type="match status" value="1"/>
</dbReference>
<feature type="domain" description="Palmitoyltransferase DHHC" evidence="11">
    <location>
        <begin position="92"/>
        <end position="218"/>
    </location>
</feature>
<evidence type="ECO:0000256" key="6">
    <source>
        <dbReference type="ARBA" id="ARBA00023139"/>
    </source>
</evidence>
<evidence type="ECO:0000256" key="10">
    <source>
        <dbReference type="RuleBase" id="RU079119"/>
    </source>
</evidence>
<dbReference type="FunCoup" id="A0A0H2R5H6">
    <property type="interactions" value="155"/>
</dbReference>
<evidence type="ECO:0000256" key="8">
    <source>
        <dbReference type="ARBA" id="ARBA00023315"/>
    </source>
</evidence>
<evidence type="ECO:0000259" key="11">
    <source>
        <dbReference type="Pfam" id="PF01529"/>
    </source>
</evidence>
<protein>
    <recommendedName>
        <fullName evidence="10">Palmitoyltransferase</fullName>
        <ecNumber evidence="10">2.3.1.225</ecNumber>
    </recommendedName>
</protein>
<proteinExistence type="inferred from homology"/>
<dbReference type="InterPro" id="IPR039859">
    <property type="entry name" value="PFA4/ZDH16/20/ERF2-like"/>
</dbReference>
<evidence type="ECO:0000313" key="12">
    <source>
        <dbReference type="EMBL" id="KLO07099.1"/>
    </source>
</evidence>
<keyword evidence="13" id="KW-1185">Reference proteome</keyword>
<gene>
    <name evidence="12" type="ORF">SCHPADRAFT_837117</name>
</gene>
<keyword evidence="4 10" id="KW-1133">Transmembrane helix</keyword>
<keyword evidence="8 10" id="KW-0012">Acyltransferase</keyword>
<dbReference type="EMBL" id="KQ086161">
    <property type="protein sequence ID" value="KLO07099.1"/>
    <property type="molecule type" value="Genomic_DNA"/>
</dbReference>
<name>A0A0H2R5H6_9AGAM</name>
<evidence type="ECO:0000256" key="9">
    <source>
        <dbReference type="ARBA" id="ARBA00048048"/>
    </source>
</evidence>
<evidence type="ECO:0000256" key="3">
    <source>
        <dbReference type="ARBA" id="ARBA00022692"/>
    </source>
</evidence>
<feature type="transmembrane region" description="Helical" evidence="10">
    <location>
        <begin position="6"/>
        <end position="29"/>
    </location>
</feature>